<dbReference type="InterPro" id="IPR043379">
    <property type="entry name" value="ANKAR"/>
</dbReference>
<feature type="compositionally biased region" description="Pro residues" evidence="2">
    <location>
        <begin position="510"/>
        <end position="522"/>
    </location>
</feature>
<dbReference type="PANTHER" id="PTHR46464:SF2">
    <property type="entry name" value="ANKYRIN AND ARMADILLO REPEAT-CONTAINING PROTEIN"/>
    <property type="match status" value="1"/>
</dbReference>
<dbReference type="AlphaFoldDB" id="A0A6B2KYY5"/>
<proteinExistence type="predicted"/>
<feature type="compositionally biased region" description="Acidic residues" evidence="2">
    <location>
        <begin position="665"/>
        <end position="675"/>
    </location>
</feature>
<feature type="repeat" description="ARM" evidence="1">
    <location>
        <begin position="75"/>
        <end position="117"/>
    </location>
</feature>
<feature type="repeat" description="ARM" evidence="1">
    <location>
        <begin position="242"/>
        <end position="279"/>
    </location>
</feature>
<feature type="compositionally biased region" description="Polar residues" evidence="2">
    <location>
        <begin position="645"/>
        <end position="659"/>
    </location>
</feature>
<dbReference type="SUPFAM" id="SSF48371">
    <property type="entry name" value="ARM repeat"/>
    <property type="match status" value="1"/>
</dbReference>
<evidence type="ECO:0000313" key="3">
    <source>
        <dbReference type="EMBL" id="NDV29969.1"/>
    </source>
</evidence>
<dbReference type="InterPro" id="IPR011989">
    <property type="entry name" value="ARM-like"/>
</dbReference>
<evidence type="ECO:0008006" key="4">
    <source>
        <dbReference type="Google" id="ProtNLM"/>
    </source>
</evidence>
<feature type="repeat" description="ARM" evidence="1">
    <location>
        <begin position="200"/>
        <end position="243"/>
    </location>
</feature>
<sequence length="675" mass="71390">MLSSSDANENKNGAALVINTAANAQSVPKLLRSNIVSLLLPKLNSHDEDLVMKACWAVNNLSVHDEGRNACFSGGVLQYFGKVLQSRSSEVIKKASWALTNLARNPEAQKEIIRGSVFTGLVNVLNYGKDDEEKGFVLQPLCNLVLDANNQLAFKNAGGLAAAVKLMSSTVDKTQELSVTLISFVTTNHDSIRDELVDHGVLYPLSDLLNGSKTGKLQEYAINSLVNLSLSEHAEKAILQQGAVRPVVGLLSSSDPRLQQQAAMLLSNLLTNKDIRESVRYYAWVDPLLKLMRTGDSSTLQQALRVIINITFDEHCRYQLQKADATSVINGITSSNSDNAVYGLSNTAIKNLSVPVSAAIQGEVNNRLATGSVEQINAPRAAQQAKADYDLGGLNDVLNSYGGSASSTPAKKPTPASKPVDDLDDILGSISTPTRKPDPPKPASNPPKPAQAKSSGYDLDLDDLLGDVSKPAPKPAAHQSQVKAPPPKKNDLDDIDDLLAGIDLGTNKKAPPPKAQAPPPQPSRHDDIDDLLSDFDTGNRKQPQGRSTVKAPPPKSNDLDDIDNLLADMTPSRQTGGASRNAPNPRASAAADDIDDLLNGIGGYGGSGGGYGGAGGGRGQSSYSSNYGDDIDDLLSDLSGPPRASNRNQPANRGQSTRAPSGLDAIDDLLADLTG</sequence>
<feature type="compositionally biased region" description="Gly residues" evidence="2">
    <location>
        <begin position="600"/>
        <end position="619"/>
    </location>
</feature>
<dbReference type="SMART" id="SM00185">
    <property type="entry name" value="ARM"/>
    <property type="match status" value="6"/>
</dbReference>
<dbReference type="PROSITE" id="PS50176">
    <property type="entry name" value="ARM_REPEAT"/>
    <property type="match status" value="3"/>
</dbReference>
<dbReference type="PANTHER" id="PTHR46464">
    <property type="entry name" value="ANK_REP_REGION DOMAIN-CONTAINING PROTEIN"/>
    <property type="match status" value="1"/>
</dbReference>
<organism evidence="3">
    <name type="scientific">Arcella intermedia</name>
    <dbReference type="NCBI Taxonomy" id="1963864"/>
    <lineage>
        <taxon>Eukaryota</taxon>
        <taxon>Amoebozoa</taxon>
        <taxon>Tubulinea</taxon>
        <taxon>Elardia</taxon>
        <taxon>Arcellinida</taxon>
        <taxon>Sphaerothecina</taxon>
        <taxon>Arcellidae</taxon>
        <taxon>Arcella</taxon>
    </lineage>
</organism>
<feature type="compositionally biased region" description="Low complexity" evidence="2">
    <location>
        <begin position="404"/>
        <end position="418"/>
    </location>
</feature>
<dbReference type="InterPro" id="IPR000225">
    <property type="entry name" value="Armadillo"/>
</dbReference>
<dbReference type="EMBL" id="GIBP01001000">
    <property type="protein sequence ID" value="NDV29969.1"/>
    <property type="molecule type" value="Transcribed_RNA"/>
</dbReference>
<dbReference type="Gene3D" id="1.25.10.10">
    <property type="entry name" value="Leucine-rich Repeat Variant"/>
    <property type="match status" value="2"/>
</dbReference>
<feature type="region of interest" description="Disordered" evidence="2">
    <location>
        <begin position="400"/>
        <end position="675"/>
    </location>
</feature>
<feature type="compositionally biased region" description="Low complexity" evidence="2">
    <location>
        <begin position="578"/>
        <end position="591"/>
    </location>
</feature>
<evidence type="ECO:0000256" key="1">
    <source>
        <dbReference type="PROSITE-ProRule" id="PRU00259"/>
    </source>
</evidence>
<reference evidence="3" key="1">
    <citation type="journal article" date="2020" name="J. Eukaryot. Microbiol.">
        <title>De novo Sequencing, Assembly and Annotation of the Transcriptome for the Free-Living Testate Amoeba Arcella intermedia.</title>
        <authorList>
            <person name="Ribeiro G.M."/>
            <person name="Porfirio-Sousa A.L."/>
            <person name="Maurer-Alcala X.X."/>
            <person name="Katz L.A."/>
            <person name="Lahr D.J.G."/>
        </authorList>
    </citation>
    <scope>NUCLEOTIDE SEQUENCE</scope>
</reference>
<accession>A0A6B2KYY5</accession>
<dbReference type="Pfam" id="PF00514">
    <property type="entry name" value="Arm"/>
    <property type="match status" value="1"/>
</dbReference>
<evidence type="ECO:0000256" key="2">
    <source>
        <dbReference type="SAM" id="MobiDB-lite"/>
    </source>
</evidence>
<feature type="compositionally biased region" description="Pro residues" evidence="2">
    <location>
        <begin position="440"/>
        <end position="449"/>
    </location>
</feature>
<feature type="compositionally biased region" description="Low complexity" evidence="2">
    <location>
        <begin position="498"/>
        <end position="509"/>
    </location>
</feature>
<protein>
    <recommendedName>
        <fullName evidence="4">Importin subunit alpha</fullName>
    </recommendedName>
</protein>
<name>A0A6B2KYY5_9EUKA</name>
<dbReference type="InterPro" id="IPR016024">
    <property type="entry name" value="ARM-type_fold"/>
</dbReference>